<evidence type="ECO:0000313" key="2">
    <source>
        <dbReference type="EMBL" id="MWG33777.1"/>
    </source>
</evidence>
<evidence type="ECO:0000313" key="3">
    <source>
        <dbReference type="Proteomes" id="UP000451471"/>
    </source>
</evidence>
<accession>A0A6B0GIT4</accession>
<dbReference type="RefSeq" id="WP_158203497.1">
    <property type="nucleotide sequence ID" value="NZ_WSZK01000010.1"/>
</dbReference>
<evidence type="ECO:0000256" key="1">
    <source>
        <dbReference type="SAM" id="Phobius"/>
    </source>
</evidence>
<dbReference type="AlphaFoldDB" id="A0A6B0GIT4"/>
<sequence>MDQRFALLGAIVSGSFLFAVFAESSGNPLVAAISVSALTVLTLLFARSK</sequence>
<dbReference type="EMBL" id="WSZK01000010">
    <property type="protein sequence ID" value="MWG33777.1"/>
    <property type="molecule type" value="Genomic_DNA"/>
</dbReference>
<proteinExistence type="predicted"/>
<feature type="transmembrane region" description="Helical" evidence="1">
    <location>
        <begin position="28"/>
        <end position="46"/>
    </location>
</feature>
<reference evidence="2 3" key="1">
    <citation type="submission" date="2019-12" db="EMBL/GenBank/DDBJ databases">
        <title>Halocatena pleomorpha gen. nov. sp. nov., an extremely halophilic archaeon of family Halobacteriaceae isolated from saltpan soil.</title>
        <authorList>
            <person name="Pal Y."/>
            <person name="Verma A."/>
            <person name="Krishnamurthi S."/>
            <person name="Kumar P."/>
        </authorList>
    </citation>
    <scope>NUCLEOTIDE SEQUENCE [LARGE SCALE GENOMIC DNA]</scope>
    <source>
        <strain evidence="2 3">JCM 16495</strain>
    </source>
</reference>
<keyword evidence="1" id="KW-0812">Transmembrane</keyword>
<gene>
    <name evidence="2" type="ORF">GQS65_04585</name>
</gene>
<keyword evidence="1" id="KW-1133">Transmembrane helix</keyword>
<feature type="transmembrane region" description="Helical" evidence="1">
    <location>
        <begin position="5"/>
        <end position="22"/>
    </location>
</feature>
<organism evidence="2 3">
    <name type="scientific">Halomarina oriensis</name>
    <dbReference type="NCBI Taxonomy" id="671145"/>
    <lineage>
        <taxon>Archaea</taxon>
        <taxon>Methanobacteriati</taxon>
        <taxon>Methanobacteriota</taxon>
        <taxon>Stenosarchaea group</taxon>
        <taxon>Halobacteria</taxon>
        <taxon>Halobacteriales</taxon>
        <taxon>Natronomonadaceae</taxon>
        <taxon>Halomarina</taxon>
    </lineage>
</organism>
<keyword evidence="3" id="KW-1185">Reference proteome</keyword>
<comment type="caution">
    <text evidence="2">The sequence shown here is derived from an EMBL/GenBank/DDBJ whole genome shotgun (WGS) entry which is preliminary data.</text>
</comment>
<name>A0A6B0GIT4_9EURY</name>
<protein>
    <submittedName>
        <fullName evidence="2">Uncharacterized protein</fullName>
    </submittedName>
</protein>
<keyword evidence="1" id="KW-0472">Membrane</keyword>
<dbReference type="Proteomes" id="UP000451471">
    <property type="component" value="Unassembled WGS sequence"/>
</dbReference>